<sequence>MPLEKFGIQWLRSRLERLTKYIVYSSDTNRNPTNEEFVIASQAAGFSN</sequence>
<dbReference type="EMBL" id="ANFM02000018">
    <property type="protein sequence ID" value="EOD79535.1"/>
    <property type="molecule type" value="Genomic_DNA"/>
</dbReference>
<organism evidence="1 2">
    <name type="scientific">Grimontia indica</name>
    <dbReference type="NCBI Taxonomy" id="1056512"/>
    <lineage>
        <taxon>Bacteria</taxon>
        <taxon>Pseudomonadati</taxon>
        <taxon>Pseudomonadota</taxon>
        <taxon>Gammaproteobacteria</taxon>
        <taxon>Vibrionales</taxon>
        <taxon>Vibrionaceae</taxon>
        <taxon>Grimontia</taxon>
    </lineage>
</organism>
<gene>
    <name evidence="1" type="ORF">D515_01329</name>
</gene>
<name>R1IW90_9GAMM</name>
<comment type="caution">
    <text evidence="1">The sequence shown here is derived from an EMBL/GenBank/DDBJ whole genome shotgun (WGS) entry which is preliminary data.</text>
</comment>
<evidence type="ECO:0000313" key="2">
    <source>
        <dbReference type="Proteomes" id="UP000011223"/>
    </source>
</evidence>
<protein>
    <submittedName>
        <fullName evidence="1">Uncharacterized protein</fullName>
    </submittedName>
</protein>
<accession>R1IW90</accession>
<keyword evidence="2" id="KW-1185">Reference proteome</keyword>
<proteinExistence type="predicted"/>
<evidence type="ECO:0000313" key="1">
    <source>
        <dbReference type="EMBL" id="EOD79535.1"/>
    </source>
</evidence>
<dbReference type="AlphaFoldDB" id="R1IW90"/>
<reference evidence="1 2" key="1">
    <citation type="journal article" date="2014" name="PLoS ONE">
        <title>Grimontia indica AK16(T), sp. nov., Isolated from a Seawater Sample Reports the Presence of Pathogenic Genes Similar to Vibrio Genus.</title>
        <authorList>
            <person name="Singh A."/>
            <person name="Vaidya B."/>
            <person name="Khatri I."/>
            <person name="Srinivas T.N."/>
            <person name="Subramanian S."/>
            <person name="Korpole S."/>
            <person name="Pinnaka A.K."/>
        </authorList>
    </citation>
    <scope>NUCLEOTIDE SEQUENCE [LARGE SCALE GENOMIC DNA]</scope>
    <source>
        <strain evidence="1 2">AK16</strain>
    </source>
</reference>
<dbReference type="Proteomes" id="UP000011223">
    <property type="component" value="Unassembled WGS sequence"/>
</dbReference>